<gene>
    <name evidence="1" type="ORF">H7B90_06050</name>
</gene>
<evidence type="ECO:0000313" key="1">
    <source>
        <dbReference type="EMBL" id="MBB6690964.1"/>
    </source>
</evidence>
<dbReference type="AlphaFoldDB" id="A0A841TZ82"/>
<dbReference type="EMBL" id="JACJVR010000019">
    <property type="protein sequence ID" value="MBB6690964.1"/>
    <property type="molecule type" value="Genomic_DNA"/>
</dbReference>
<comment type="caution">
    <text evidence="1">The sequence shown here is derived from an EMBL/GenBank/DDBJ whole genome shotgun (WGS) entry which is preliminary data.</text>
</comment>
<protein>
    <submittedName>
        <fullName evidence="1">Uncharacterized protein</fullName>
    </submittedName>
</protein>
<dbReference type="RefSeq" id="WP_185134953.1">
    <property type="nucleotide sequence ID" value="NZ_BORM01000017.1"/>
</dbReference>
<sequence>MVMIQHSPALKDAIKCLKGTKPSESSMIALNNDFALTPQESKAVMRQFKFKQSETKPLSHPYWL</sequence>
<proteinExistence type="predicted"/>
<evidence type="ECO:0000313" key="2">
    <source>
        <dbReference type="Proteomes" id="UP000553776"/>
    </source>
</evidence>
<accession>A0A841TZ82</accession>
<organism evidence="1 2">
    <name type="scientific">Cohnella xylanilytica</name>
    <dbReference type="NCBI Taxonomy" id="557555"/>
    <lineage>
        <taxon>Bacteria</taxon>
        <taxon>Bacillati</taxon>
        <taxon>Bacillota</taxon>
        <taxon>Bacilli</taxon>
        <taxon>Bacillales</taxon>
        <taxon>Paenibacillaceae</taxon>
        <taxon>Cohnella</taxon>
    </lineage>
</organism>
<keyword evidence="2" id="KW-1185">Reference proteome</keyword>
<dbReference type="Proteomes" id="UP000553776">
    <property type="component" value="Unassembled WGS sequence"/>
</dbReference>
<reference evidence="1 2" key="1">
    <citation type="submission" date="2020-08" db="EMBL/GenBank/DDBJ databases">
        <title>Cohnella phylogeny.</title>
        <authorList>
            <person name="Dunlap C."/>
        </authorList>
    </citation>
    <scope>NUCLEOTIDE SEQUENCE [LARGE SCALE GENOMIC DNA]</scope>
    <source>
        <strain evidence="1 2">DSM 25239</strain>
    </source>
</reference>
<name>A0A841TZ82_9BACL</name>